<comment type="cofactor">
    <cofactor evidence="1">
        <name>Zn(2+)</name>
        <dbReference type="ChEBI" id="CHEBI:29105"/>
    </cofactor>
</comment>
<dbReference type="Pfam" id="PF01546">
    <property type="entry name" value="Peptidase_M20"/>
    <property type="match status" value="1"/>
</dbReference>
<dbReference type="Pfam" id="PF07687">
    <property type="entry name" value="M20_dimer"/>
    <property type="match status" value="1"/>
</dbReference>
<dbReference type="SUPFAM" id="SSF55031">
    <property type="entry name" value="Bacterial exopeptidase dimerisation domain"/>
    <property type="match status" value="1"/>
</dbReference>
<dbReference type="SUPFAM" id="SSF53187">
    <property type="entry name" value="Zn-dependent exopeptidases"/>
    <property type="match status" value="1"/>
</dbReference>
<evidence type="ECO:0000256" key="6">
    <source>
        <dbReference type="ARBA" id="ARBA00023049"/>
    </source>
</evidence>
<dbReference type="Gene3D" id="3.30.70.360">
    <property type="match status" value="1"/>
</dbReference>
<dbReference type="RefSeq" id="WP_353863136.1">
    <property type="nucleotide sequence ID" value="NZ_CP088295.1"/>
</dbReference>
<reference evidence="9" key="1">
    <citation type="submission" date="2021-11" db="EMBL/GenBank/DDBJ databases">
        <title>Cultivation dependent microbiological survey of springs from the worlds oldest radium mine currently devoted to the extraction of radon-saturated water.</title>
        <authorList>
            <person name="Kapinusova G."/>
            <person name="Smrhova T."/>
            <person name="Strejcek M."/>
            <person name="Suman J."/>
            <person name="Jani K."/>
            <person name="Pajer P."/>
            <person name="Uhlik O."/>
        </authorList>
    </citation>
    <scope>NUCLEOTIDE SEQUENCE [LARGE SCALE GENOMIC DNA]</scope>
    <source>
        <strain evidence="9">J379</strain>
    </source>
</reference>
<dbReference type="PANTHER" id="PTHR42994">
    <property type="entry name" value="PEPTIDASE T"/>
    <property type="match status" value="1"/>
</dbReference>
<keyword evidence="9" id="KW-1185">Reference proteome</keyword>
<evidence type="ECO:0000256" key="2">
    <source>
        <dbReference type="ARBA" id="ARBA00022670"/>
    </source>
</evidence>
<evidence type="ECO:0000313" key="8">
    <source>
        <dbReference type="EMBL" id="UUY02612.1"/>
    </source>
</evidence>
<dbReference type="Gene3D" id="3.40.630.10">
    <property type="entry name" value="Zn peptidases"/>
    <property type="match status" value="1"/>
</dbReference>
<dbReference type="Proteomes" id="UP001058860">
    <property type="component" value="Chromosome"/>
</dbReference>
<evidence type="ECO:0000259" key="7">
    <source>
        <dbReference type="Pfam" id="PF07687"/>
    </source>
</evidence>
<accession>A0ABY5PDB3</accession>
<feature type="domain" description="Peptidase M20 dimerisation" evidence="7">
    <location>
        <begin position="188"/>
        <end position="278"/>
    </location>
</feature>
<protein>
    <submittedName>
        <fullName evidence="8">M20/M25/M40 family metallo-hydrolase</fullName>
    </submittedName>
</protein>
<dbReference type="InterPro" id="IPR011650">
    <property type="entry name" value="Peptidase_M20_dimer"/>
</dbReference>
<keyword evidence="4" id="KW-0378">Hydrolase</keyword>
<keyword evidence="5" id="KW-0862">Zinc</keyword>
<dbReference type="EMBL" id="CP088295">
    <property type="protein sequence ID" value="UUY02612.1"/>
    <property type="molecule type" value="Genomic_DNA"/>
</dbReference>
<keyword evidence="2" id="KW-0645">Protease</keyword>
<dbReference type="InterPro" id="IPR002933">
    <property type="entry name" value="Peptidase_M20"/>
</dbReference>
<dbReference type="InterPro" id="IPR001261">
    <property type="entry name" value="ArgE/DapE_CS"/>
</dbReference>
<organism evidence="8 9">
    <name type="scientific">Svornostia abyssi</name>
    <dbReference type="NCBI Taxonomy" id="2898438"/>
    <lineage>
        <taxon>Bacteria</taxon>
        <taxon>Bacillati</taxon>
        <taxon>Actinomycetota</taxon>
        <taxon>Thermoleophilia</taxon>
        <taxon>Solirubrobacterales</taxon>
        <taxon>Baekduiaceae</taxon>
        <taxon>Svornostia</taxon>
    </lineage>
</organism>
<keyword evidence="3" id="KW-0479">Metal-binding</keyword>
<proteinExistence type="predicted"/>
<sequence length="381" mass="39715">MRPASPAEKRRLHDTFAALCAIPSPIGAERAVADRVIAELAGMGVSVEEDDAGARLGGTAGNLLARLPSSSPDARTIMLCGHLDTVAVSGPIEPVIEDDGWTNRHDAILGADNKAAVAVILEVARRVAVESSPVGLELVFTVGEEDALAGAKLFDVAQLQSEWGYVFDHATPIGEVIVAAPTYYRFLATFHGRAAHAGIRPEDGSSAVLAASRAIAAMPLGRLDEQTTANIGHIEGGVAGATNIVPEWCSVLGECRSLDEERADTLVAELVAHLQDAANDPTAPCDVDVDVERLFTGYRHRPQAPSVIAAEAALQACGYVPERIVTGGGSDAAAFEVNGLPCTNLANGTERNHQPDERVSLAALEGMLDVTLALLDACAVA</sequence>
<evidence type="ECO:0000256" key="3">
    <source>
        <dbReference type="ARBA" id="ARBA00022723"/>
    </source>
</evidence>
<name>A0ABY5PDB3_9ACTN</name>
<gene>
    <name evidence="8" type="ORF">LRS13_18235</name>
</gene>
<evidence type="ECO:0000256" key="5">
    <source>
        <dbReference type="ARBA" id="ARBA00022833"/>
    </source>
</evidence>
<evidence type="ECO:0000313" key="9">
    <source>
        <dbReference type="Proteomes" id="UP001058860"/>
    </source>
</evidence>
<dbReference type="PROSITE" id="PS00758">
    <property type="entry name" value="ARGE_DAPE_CPG2_1"/>
    <property type="match status" value="1"/>
</dbReference>
<evidence type="ECO:0000256" key="1">
    <source>
        <dbReference type="ARBA" id="ARBA00001947"/>
    </source>
</evidence>
<evidence type="ECO:0000256" key="4">
    <source>
        <dbReference type="ARBA" id="ARBA00022801"/>
    </source>
</evidence>
<keyword evidence="6" id="KW-0482">Metalloprotease</keyword>
<dbReference type="InterPro" id="IPR036264">
    <property type="entry name" value="Bact_exopeptidase_dim_dom"/>
</dbReference>
<dbReference type="PANTHER" id="PTHR42994:SF2">
    <property type="entry name" value="PEPTIDASE"/>
    <property type="match status" value="1"/>
</dbReference>